<name>A0A069RJJ5_PEPLI</name>
<dbReference type="Proteomes" id="UP000027946">
    <property type="component" value="Unassembled WGS sequence"/>
</dbReference>
<sequence length="154" mass="18464">MDWDFLRSCDYKTRETLLRGDLTGEKCKVLDKYGLTSNSRLYWEKIQEKYPTQEYFSHKLARKSTVIGMIFHIHRLCFAKVKYFENNWDDYEPCKYIWDQGGFVNCELYDMEAIRQKATGIVIDLRDLARIKWLRDFHAMCTHLEQKKEEAVAA</sequence>
<dbReference type="AlphaFoldDB" id="A0A069RJJ5"/>
<accession>A0A069RJJ5</accession>
<proteinExistence type="predicted"/>
<gene>
    <name evidence="1" type="ORF">CLIT_4c01570</name>
</gene>
<keyword evidence="2" id="KW-1185">Reference proteome</keyword>
<dbReference type="RefSeq" id="WP_038262133.1">
    <property type="nucleotide sequence ID" value="NZ_FSRH01000013.1"/>
</dbReference>
<dbReference type="eggNOG" id="ENOG503398B">
    <property type="taxonomic scope" value="Bacteria"/>
</dbReference>
<dbReference type="EMBL" id="JJMM01000004">
    <property type="protein sequence ID" value="KDR96320.1"/>
    <property type="molecule type" value="Genomic_DNA"/>
</dbReference>
<reference evidence="1 2" key="1">
    <citation type="submission" date="2014-03" db="EMBL/GenBank/DDBJ databases">
        <title>Genome sequence of Clostridium litorale W6, DSM 5388.</title>
        <authorList>
            <person name="Poehlein A."/>
            <person name="Jagirdar A."/>
            <person name="Khonsari B."/>
            <person name="Chibani C.M."/>
            <person name="Gutierrez Gutierrez D.A."/>
            <person name="Davydova E."/>
            <person name="Alghaithi H.S."/>
            <person name="Nair K.P."/>
            <person name="Dhamotharan K."/>
            <person name="Chandran L."/>
            <person name="G W."/>
            <person name="Daniel R."/>
        </authorList>
    </citation>
    <scope>NUCLEOTIDE SEQUENCE [LARGE SCALE GENOMIC DNA]</scope>
    <source>
        <strain evidence="1 2">W6</strain>
    </source>
</reference>
<protein>
    <submittedName>
        <fullName evidence="1">Uncharacterized protein</fullName>
    </submittedName>
</protein>
<comment type="caution">
    <text evidence="1">The sequence shown here is derived from an EMBL/GenBank/DDBJ whole genome shotgun (WGS) entry which is preliminary data.</text>
</comment>
<evidence type="ECO:0000313" key="1">
    <source>
        <dbReference type="EMBL" id="KDR96320.1"/>
    </source>
</evidence>
<dbReference type="OrthoDB" id="5405605at2"/>
<organism evidence="1 2">
    <name type="scientific">Peptoclostridium litorale DSM 5388</name>
    <dbReference type="NCBI Taxonomy" id="1121324"/>
    <lineage>
        <taxon>Bacteria</taxon>
        <taxon>Bacillati</taxon>
        <taxon>Bacillota</taxon>
        <taxon>Clostridia</taxon>
        <taxon>Peptostreptococcales</taxon>
        <taxon>Peptoclostridiaceae</taxon>
        <taxon>Peptoclostridium</taxon>
    </lineage>
</organism>
<evidence type="ECO:0000313" key="2">
    <source>
        <dbReference type="Proteomes" id="UP000027946"/>
    </source>
</evidence>